<gene>
    <name evidence="1" type="ORF">BU204_10580</name>
</gene>
<dbReference type="InterPro" id="IPR036162">
    <property type="entry name" value="Resolvase-like_N_sf"/>
</dbReference>
<dbReference type="AlphaFoldDB" id="A0A1Q8CTH6"/>
<proteinExistence type="predicted"/>
<organism evidence="1 2">
    <name type="scientific">Actinophytocola xanthii</name>
    <dbReference type="NCBI Taxonomy" id="1912961"/>
    <lineage>
        <taxon>Bacteria</taxon>
        <taxon>Bacillati</taxon>
        <taxon>Actinomycetota</taxon>
        <taxon>Actinomycetes</taxon>
        <taxon>Pseudonocardiales</taxon>
        <taxon>Pseudonocardiaceae</taxon>
    </lineage>
</organism>
<dbReference type="Proteomes" id="UP000185596">
    <property type="component" value="Unassembled WGS sequence"/>
</dbReference>
<sequence>MLDEVDDGIGPLAFFGRCSTEDNQDPKTSRAWQVANARNVVEPRGGEIVAEFFDVGFSRSVPWERRPESARLLAELKRPDRGWSGVAGEGGRAVGTATSSL</sequence>
<protein>
    <recommendedName>
        <fullName evidence="3">Resolvase/invertase-type recombinase catalytic domain-containing protein</fullName>
    </recommendedName>
</protein>
<dbReference type="RefSeq" id="WP_075125445.1">
    <property type="nucleotide sequence ID" value="NZ_MSIE01000015.1"/>
</dbReference>
<dbReference type="Gene3D" id="3.40.50.1390">
    <property type="entry name" value="Resolvase, N-terminal catalytic domain"/>
    <property type="match status" value="1"/>
</dbReference>
<evidence type="ECO:0000313" key="1">
    <source>
        <dbReference type="EMBL" id="OLF17653.1"/>
    </source>
</evidence>
<reference evidence="1 2" key="1">
    <citation type="submission" date="2016-12" db="EMBL/GenBank/DDBJ databases">
        <title>The draft genome sequence of Actinophytocola sp. 11-183.</title>
        <authorList>
            <person name="Wang W."/>
            <person name="Yuan L."/>
        </authorList>
    </citation>
    <scope>NUCLEOTIDE SEQUENCE [LARGE SCALE GENOMIC DNA]</scope>
    <source>
        <strain evidence="1 2">11-183</strain>
    </source>
</reference>
<dbReference type="EMBL" id="MSIE01000015">
    <property type="protein sequence ID" value="OLF17653.1"/>
    <property type="molecule type" value="Genomic_DNA"/>
</dbReference>
<comment type="caution">
    <text evidence="1">The sequence shown here is derived from an EMBL/GenBank/DDBJ whole genome shotgun (WGS) entry which is preliminary data.</text>
</comment>
<dbReference type="GO" id="GO:0000150">
    <property type="term" value="F:DNA strand exchange activity"/>
    <property type="evidence" value="ECO:0007669"/>
    <property type="project" value="InterPro"/>
</dbReference>
<dbReference type="STRING" id="1912961.BU204_10580"/>
<name>A0A1Q8CTH6_9PSEU</name>
<evidence type="ECO:0000313" key="2">
    <source>
        <dbReference type="Proteomes" id="UP000185596"/>
    </source>
</evidence>
<evidence type="ECO:0008006" key="3">
    <source>
        <dbReference type="Google" id="ProtNLM"/>
    </source>
</evidence>
<accession>A0A1Q8CTH6</accession>
<dbReference type="GO" id="GO:0003677">
    <property type="term" value="F:DNA binding"/>
    <property type="evidence" value="ECO:0007669"/>
    <property type="project" value="InterPro"/>
</dbReference>
<keyword evidence="2" id="KW-1185">Reference proteome</keyword>